<evidence type="ECO:0000313" key="2">
    <source>
        <dbReference type="Proteomes" id="UP000035680"/>
    </source>
</evidence>
<keyword evidence="1" id="KW-0812">Transmembrane</keyword>
<evidence type="ECO:0000256" key="1">
    <source>
        <dbReference type="SAM" id="Phobius"/>
    </source>
</evidence>
<proteinExistence type="predicted"/>
<keyword evidence="1" id="KW-1133">Transmembrane helix</keyword>
<evidence type="ECO:0000313" key="3">
    <source>
        <dbReference type="WBParaSite" id="SVE_0014000.1"/>
    </source>
</evidence>
<sequence>MLLLFFFFIQSINFFLFIIKLLIYCYFIKQYFYASFANFLEFKIIDMSKTGGDFFAPGVLYNALLRDVCKKT</sequence>
<keyword evidence="2" id="KW-1185">Reference proteome</keyword>
<protein>
    <submittedName>
        <fullName evidence="3">Uncharacterized protein</fullName>
    </submittedName>
</protein>
<name>A0A0K0EUE6_STRVS</name>
<dbReference type="Proteomes" id="UP000035680">
    <property type="component" value="Unassembled WGS sequence"/>
</dbReference>
<dbReference type="WBParaSite" id="SVE_0014000.1">
    <property type="protein sequence ID" value="SVE_0014000.1"/>
    <property type="gene ID" value="SVE_0014000"/>
</dbReference>
<dbReference type="AlphaFoldDB" id="A0A0K0EUE6"/>
<keyword evidence="1" id="KW-0472">Membrane</keyword>
<reference evidence="3" key="2">
    <citation type="submission" date="2015-08" db="UniProtKB">
        <authorList>
            <consortium name="WormBaseParasite"/>
        </authorList>
    </citation>
    <scope>IDENTIFICATION</scope>
</reference>
<reference evidence="2" key="1">
    <citation type="submission" date="2014-07" db="EMBL/GenBank/DDBJ databases">
        <authorList>
            <person name="Martin A.A"/>
            <person name="De Silva N."/>
        </authorList>
    </citation>
    <scope>NUCLEOTIDE SEQUENCE</scope>
</reference>
<feature type="transmembrane region" description="Helical" evidence="1">
    <location>
        <begin position="6"/>
        <end position="27"/>
    </location>
</feature>
<organism evidence="2 3">
    <name type="scientific">Strongyloides venezuelensis</name>
    <name type="common">Threadworm</name>
    <dbReference type="NCBI Taxonomy" id="75913"/>
    <lineage>
        <taxon>Eukaryota</taxon>
        <taxon>Metazoa</taxon>
        <taxon>Ecdysozoa</taxon>
        <taxon>Nematoda</taxon>
        <taxon>Chromadorea</taxon>
        <taxon>Rhabditida</taxon>
        <taxon>Tylenchina</taxon>
        <taxon>Panagrolaimomorpha</taxon>
        <taxon>Strongyloidoidea</taxon>
        <taxon>Strongyloididae</taxon>
        <taxon>Strongyloides</taxon>
    </lineage>
</organism>
<accession>A0A0K0EUE6</accession>